<evidence type="ECO:0000256" key="2">
    <source>
        <dbReference type="ARBA" id="ARBA00022746"/>
    </source>
</evidence>
<feature type="domain" description="Amine oxidase" evidence="4">
    <location>
        <begin position="42"/>
        <end position="374"/>
    </location>
</feature>
<dbReference type="GO" id="GO:0016491">
    <property type="term" value="F:oxidoreductase activity"/>
    <property type="evidence" value="ECO:0007669"/>
    <property type="project" value="UniProtKB-KW"/>
</dbReference>
<dbReference type="Gene3D" id="3.50.50.60">
    <property type="entry name" value="FAD/NAD(P)-binding domain"/>
    <property type="match status" value="1"/>
</dbReference>
<evidence type="ECO:0000256" key="1">
    <source>
        <dbReference type="ARBA" id="ARBA00004829"/>
    </source>
</evidence>
<dbReference type="Proteomes" id="UP000664859">
    <property type="component" value="Unassembled WGS sequence"/>
</dbReference>
<dbReference type="SUPFAM" id="SSF51905">
    <property type="entry name" value="FAD/NAD(P)-binding domain"/>
    <property type="match status" value="1"/>
</dbReference>
<dbReference type="OrthoDB" id="7777654at2759"/>
<proteinExistence type="predicted"/>
<evidence type="ECO:0000256" key="3">
    <source>
        <dbReference type="ARBA" id="ARBA00023002"/>
    </source>
</evidence>
<accession>A0A835Z7G4</accession>
<dbReference type="NCBIfam" id="TIGR02734">
    <property type="entry name" value="crtI_fam"/>
    <property type="match status" value="1"/>
</dbReference>
<gene>
    <name evidence="5" type="ORF">JKP88DRAFT_314038</name>
</gene>
<sequence>MEYAQRNLDVGWPNFIAQQLSLNGMPQFALASLLNSPFEAHHKQLQRRFKSPKLQAMLSFQDLYVGLTPYSAPAVFSLLQAIELNEGVYYPVGGFHKVAKGLLTICRELGVKFKFNSAVDEILVGGKIYAYELQGGELLQSDVIVANADLPYVELNLLPEQFRRKGLGDAEYSSGVVAFYWGCDRQWPQLAHHTVFLSTDYAGSWDRVFKQQRMGSGGFNFYCAAASRTDPSVCPEGHDAIMVLVPCPLLPPTPEGGDSRTQAGGRDWDAEVAQWMETARKGVLQQFEEAAGMAGFADSIRAELVYTPRDWQQRYSLERGAAFGLAHSLNQLAIFRPSPRHPNVDDLYFVGASTRPGNGLPLVLTGARLVADDVVARRPDLFARDQQ</sequence>
<keyword evidence="2" id="KW-0125">Carotenoid biosynthesis</keyword>
<keyword evidence="6" id="KW-1185">Reference proteome</keyword>
<dbReference type="InterPro" id="IPR002937">
    <property type="entry name" value="Amino_oxidase"/>
</dbReference>
<name>A0A835Z7G4_9STRA</name>
<dbReference type="InterPro" id="IPR014105">
    <property type="entry name" value="Carotenoid/retinoid_OxRdtase"/>
</dbReference>
<comment type="caution">
    <text evidence="5">The sequence shown here is derived from an EMBL/GenBank/DDBJ whole genome shotgun (WGS) entry which is preliminary data.</text>
</comment>
<keyword evidence="3" id="KW-0560">Oxidoreductase</keyword>
<dbReference type="Pfam" id="PF01593">
    <property type="entry name" value="Amino_oxidase"/>
    <property type="match status" value="1"/>
</dbReference>
<comment type="pathway">
    <text evidence="1">Carotenoid biosynthesis.</text>
</comment>
<evidence type="ECO:0000313" key="6">
    <source>
        <dbReference type="Proteomes" id="UP000664859"/>
    </source>
</evidence>
<reference evidence="5" key="1">
    <citation type="submission" date="2021-02" db="EMBL/GenBank/DDBJ databases">
        <title>First Annotated Genome of the Yellow-green Alga Tribonema minus.</title>
        <authorList>
            <person name="Mahan K.M."/>
        </authorList>
    </citation>
    <scope>NUCLEOTIDE SEQUENCE</scope>
    <source>
        <strain evidence="5">UTEX B ZZ1240</strain>
    </source>
</reference>
<dbReference type="PANTHER" id="PTHR43734:SF1">
    <property type="entry name" value="PHYTOENE DESATURASE"/>
    <property type="match status" value="1"/>
</dbReference>
<dbReference type="AlphaFoldDB" id="A0A835Z7G4"/>
<organism evidence="5 6">
    <name type="scientific">Tribonema minus</name>
    <dbReference type="NCBI Taxonomy" id="303371"/>
    <lineage>
        <taxon>Eukaryota</taxon>
        <taxon>Sar</taxon>
        <taxon>Stramenopiles</taxon>
        <taxon>Ochrophyta</taxon>
        <taxon>PX clade</taxon>
        <taxon>Xanthophyceae</taxon>
        <taxon>Tribonematales</taxon>
        <taxon>Tribonemataceae</taxon>
        <taxon>Tribonema</taxon>
    </lineage>
</organism>
<dbReference type="EMBL" id="JAFCMP010000153">
    <property type="protein sequence ID" value="KAG5184744.1"/>
    <property type="molecule type" value="Genomic_DNA"/>
</dbReference>
<dbReference type="PANTHER" id="PTHR43734">
    <property type="entry name" value="PHYTOENE DESATURASE"/>
    <property type="match status" value="1"/>
</dbReference>
<evidence type="ECO:0000259" key="4">
    <source>
        <dbReference type="Pfam" id="PF01593"/>
    </source>
</evidence>
<protein>
    <recommendedName>
        <fullName evidence="4">Amine oxidase domain-containing protein</fullName>
    </recommendedName>
</protein>
<evidence type="ECO:0000313" key="5">
    <source>
        <dbReference type="EMBL" id="KAG5184744.1"/>
    </source>
</evidence>
<dbReference type="InterPro" id="IPR036188">
    <property type="entry name" value="FAD/NAD-bd_sf"/>
</dbReference>
<dbReference type="GO" id="GO:0016117">
    <property type="term" value="P:carotenoid biosynthetic process"/>
    <property type="evidence" value="ECO:0007669"/>
    <property type="project" value="UniProtKB-KW"/>
</dbReference>